<reference evidence="1 2" key="1">
    <citation type="submission" date="2018-10" db="EMBL/GenBank/DDBJ databases">
        <title>Relationship between Morphology and Antimicrobial Activity in Streptomyces.</title>
        <authorList>
            <person name="Kang H.J."/>
            <person name="Kim S.B."/>
        </authorList>
    </citation>
    <scope>NUCLEOTIDE SEQUENCE [LARGE SCALE GENOMIC DNA]</scope>
    <source>
        <strain evidence="1 2">BH38</strain>
    </source>
</reference>
<sequence>MFTPSPLPRRVPQQALGELLPALSGPELVNVFGVAADADLRRTSNSRRFAYFVQSGPEGDAA</sequence>
<dbReference type="AlphaFoldDB" id="A0A387HB49"/>
<organism evidence="1 2">
    <name type="scientific">Streptomyces hundungensis</name>
    <dbReference type="NCBI Taxonomy" id="1077946"/>
    <lineage>
        <taxon>Bacteria</taxon>
        <taxon>Bacillati</taxon>
        <taxon>Actinomycetota</taxon>
        <taxon>Actinomycetes</taxon>
        <taxon>Kitasatosporales</taxon>
        <taxon>Streptomycetaceae</taxon>
        <taxon>Streptomyces</taxon>
    </lineage>
</organism>
<protein>
    <submittedName>
        <fullName evidence="1">Uncharacterized protein</fullName>
    </submittedName>
</protein>
<dbReference type="KEGG" id="shun:DWB77_00049"/>
<dbReference type="EMBL" id="CP032698">
    <property type="protein sequence ID" value="AYG77942.1"/>
    <property type="molecule type" value="Genomic_DNA"/>
</dbReference>
<proteinExistence type="predicted"/>
<keyword evidence="2" id="KW-1185">Reference proteome</keyword>
<evidence type="ECO:0000313" key="2">
    <source>
        <dbReference type="Proteomes" id="UP000271554"/>
    </source>
</evidence>
<evidence type="ECO:0000313" key="1">
    <source>
        <dbReference type="EMBL" id="AYG77942.1"/>
    </source>
</evidence>
<name>A0A387HB49_9ACTN</name>
<dbReference type="RefSeq" id="WP_120719345.1">
    <property type="nucleotide sequence ID" value="NZ_CP032698.1"/>
</dbReference>
<accession>A0A387HB49</accession>
<dbReference type="Proteomes" id="UP000271554">
    <property type="component" value="Chromosome"/>
</dbReference>
<gene>
    <name evidence="1" type="ORF">DWB77_00049</name>
</gene>